<dbReference type="InterPro" id="IPR003416">
    <property type="entry name" value="MgtC/SapB/SrpB/YhiD_fam"/>
</dbReference>
<gene>
    <name evidence="9" type="ORF">ACFOOR_15055</name>
</gene>
<name>A0ABV7A1C1_9PROT</name>
<feature type="transmembrane region" description="Helical" evidence="7">
    <location>
        <begin position="95"/>
        <end position="114"/>
    </location>
</feature>
<sequence>MQSLNLDLDMLLRDGLSIAAAFVLTLPIAWERGYGPRSSGFRTLPIVAMAACGIALILRPVTDGSPDASARVLQGVITGIGFIGGGAILKNGTTVHGLATAASIWNAGAIGLAAGMGRFNIAIVLSLINFLSLIVLARIDKGSKSGGGDQ</sequence>
<proteinExistence type="inferred from homology"/>
<dbReference type="PRINTS" id="PR01837">
    <property type="entry name" value="MGTCSAPBPROT"/>
</dbReference>
<dbReference type="RefSeq" id="WP_343165267.1">
    <property type="nucleotide sequence ID" value="NZ_JBHRSV010000031.1"/>
</dbReference>
<comment type="subcellular location">
    <subcellularLocation>
        <location evidence="7">Cell inner membrane</location>
        <topology evidence="7">Multi-pass membrane protein</topology>
    </subcellularLocation>
    <subcellularLocation>
        <location evidence="1">Cell membrane</location>
        <topology evidence="1">Multi-pass membrane protein</topology>
    </subcellularLocation>
</comment>
<evidence type="ECO:0000256" key="1">
    <source>
        <dbReference type="ARBA" id="ARBA00004651"/>
    </source>
</evidence>
<evidence type="ECO:0000256" key="4">
    <source>
        <dbReference type="ARBA" id="ARBA00022692"/>
    </source>
</evidence>
<dbReference type="PANTHER" id="PTHR33778:SF1">
    <property type="entry name" value="MAGNESIUM TRANSPORTER YHID-RELATED"/>
    <property type="match status" value="1"/>
</dbReference>
<feature type="transmembrane region" description="Helical" evidence="7">
    <location>
        <begin position="42"/>
        <end position="58"/>
    </location>
</feature>
<dbReference type="InterPro" id="IPR049177">
    <property type="entry name" value="MgtC_SapB_SrpB_YhiD_N"/>
</dbReference>
<keyword evidence="4 7" id="KW-0812">Transmembrane</keyword>
<dbReference type="PANTHER" id="PTHR33778">
    <property type="entry name" value="PROTEIN MGTC"/>
    <property type="match status" value="1"/>
</dbReference>
<protein>
    <recommendedName>
        <fullName evidence="7">Protein MgtC</fullName>
    </recommendedName>
</protein>
<feature type="transmembrane region" description="Helical" evidence="7">
    <location>
        <begin position="70"/>
        <end position="89"/>
    </location>
</feature>
<comment type="caution">
    <text evidence="9">The sequence shown here is derived from an EMBL/GenBank/DDBJ whole genome shotgun (WGS) entry which is preliminary data.</text>
</comment>
<evidence type="ECO:0000313" key="9">
    <source>
        <dbReference type="EMBL" id="MFC2927424.1"/>
    </source>
</evidence>
<keyword evidence="6 7" id="KW-0472">Membrane</keyword>
<feature type="domain" description="MgtC/SapB/SrpB/YhiD N-terminal" evidence="8">
    <location>
        <begin position="19"/>
        <end position="140"/>
    </location>
</feature>
<dbReference type="Proteomes" id="UP001595379">
    <property type="component" value="Unassembled WGS sequence"/>
</dbReference>
<organism evidence="9 10">
    <name type="scientific">Hyphobacterium vulgare</name>
    <dbReference type="NCBI Taxonomy" id="1736751"/>
    <lineage>
        <taxon>Bacteria</taxon>
        <taxon>Pseudomonadati</taxon>
        <taxon>Pseudomonadota</taxon>
        <taxon>Alphaproteobacteria</taxon>
        <taxon>Maricaulales</taxon>
        <taxon>Maricaulaceae</taxon>
        <taxon>Hyphobacterium</taxon>
    </lineage>
</organism>
<keyword evidence="5 7" id="KW-1133">Transmembrane helix</keyword>
<feature type="transmembrane region" description="Helical" evidence="7">
    <location>
        <begin position="121"/>
        <end position="139"/>
    </location>
</feature>
<evidence type="ECO:0000256" key="6">
    <source>
        <dbReference type="ARBA" id="ARBA00023136"/>
    </source>
</evidence>
<keyword evidence="3" id="KW-1003">Cell membrane</keyword>
<comment type="similarity">
    <text evidence="2 7">Belongs to the MgtC/SapB family.</text>
</comment>
<evidence type="ECO:0000256" key="3">
    <source>
        <dbReference type="ARBA" id="ARBA00022475"/>
    </source>
</evidence>
<evidence type="ECO:0000313" key="10">
    <source>
        <dbReference type="Proteomes" id="UP001595379"/>
    </source>
</evidence>
<evidence type="ECO:0000256" key="7">
    <source>
        <dbReference type="RuleBase" id="RU365041"/>
    </source>
</evidence>
<dbReference type="Pfam" id="PF02308">
    <property type="entry name" value="MgtC"/>
    <property type="match status" value="1"/>
</dbReference>
<dbReference type="EMBL" id="JBHRSV010000031">
    <property type="protein sequence ID" value="MFC2927424.1"/>
    <property type="molecule type" value="Genomic_DNA"/>
</dbReference>
<keyword evidence="10" id="KW-1185">Reference proteome</keyword>
<evidence type="ECO:0000256" key="5">
    <source>
        <dbReference type="ARBA" id="ARBA00022989"/>
    </source>
</evidence>
<accession>A0ABV7A1C1</accession>
<reference evidence="10" key="1">
    <citation type="journal article" date="2019" name="Int. J. Syst. Evol. Microbiol.">
        <title>The Global Catalogue of Microorganisms (GCM) 10K type strain sequencing project: providing services to taxonomists for standard genome sequencing and annotation.</title>
        <authorList>
            <consortium name="The Broad Institute Genomics Platform"/>
            <consortium name="The Broad Institute Genome Sequencing Center for Infectious Disease"/>
            <person name="Wu L."/>
            <person name="Ma J."/>
        </authorList>
    </citation>
    <scope>NUCLEOTIDE SEQUENCE [LARGE SCALE GENOMIC DNA]</scope>
    <source>
        <strain evidence="10">KCTC 52487</strain>
    </source>
</reference>
<evidence type="ECO:0000256" key="2">
    <source>
        <dbReference type="ARBA" id="ARBA00009298"/>
    </source>
</evidence>
<evidence type="ECO:0000259" key="8">
    <source>
        <dbReference type="Pfam" id="PF02308"/>
    </source>
</evidence>
<keyword evidence="7" id="KW-0997">Cell inner membrane</keyword>
<feature type="transmembrane region" description="Helical" evidence="7">
    <location>
        <begin position="12"/>
        <end position="30"/>
    </location>
</feature>